<evidence type="ECO:0000256" key="8">
    <source>
        <dbReference type="ARBA" id="ARBA00023136"/>
    </source>
</evidence>
<evidence type="ECO:0000313" key="10">
    <source>
        <dbReference type="EMBL" id="MBA8888110.1"/>
    </source>
</evidence>
<dbReference type="InterPro" id="IPR016900">
    <property type="entry name" value="Alg10"/>
</dbReference>
<dbReference type="AlphaFoldDB" id="A0A839F4W6"/>
<feature type="transmembrane region" description="Helical" evidence="9">
    <location>
        <begin position="30"/>
        <end position="51"/>
    </location>
</feature>
<proteinExistence type="predicted"/>
<evidence type="ECO:0000256" key="7">
    <source>
        <dbReference type="ARBA" id="ARBA00022989"/>
    </source>
</evidence>
<reference evidence="10 11" key="1">
    <citation type="submission" date="2020-07" db="EMBL/GenBank/DDBJ databases">
        <title>Genomic Encyclopedia of Type Strains, Phase IV (KMG-V): Genome sequencing to study the core and pangenomes of soil and plant-associated prokaryotes.</title>
        <authorList>
            <person name="Whitman W."/>
        </authorList>
    </citation>
    <scope>NUCLEOTIDE SEQUENCE [LARGE SCALE GENOMIC DNA]</scope>
    <source>
        <strain evidence="10 11">RH2WT43</strain>
    </source>
</reference>
<evidence type="ECO:0000256" key="1">
    <source>
        <dbReference type="ARBA" id="ARBA00004477"/>
    </source>
</evidence>
<evidence type="ECO:0000256" key="5">
    <source>
        <dbReference type="ARBA" id="ARBA00022692"/>
    </source>
</evidence>
<feature type="transmembrane region" description="Helical" evidence="9">
    <location>
        <begin position="405"/>
        <end position="428"/>
    </location>
</feature>
<dbReference type="PANTHER" id="PTHR12989">
    <property type="entry name" value="ALPHA-1,2-GLUCOSYLTRANSFERASE ALG10"/>
    <property type="match status" value="1"/>
</dbReference>
<keyword evidence="5 9" id="KW-0812">Transmembrane</keyword>
<feature type="transmembrane region" description="Helical" evidence="9">
    <location>
        <begin position="292"/>
        <end position="309"/>
    </location>
</feature>
<dbReference type="EMBL" id="JACGXL010000003">
    <property type="protein sequence ID" value="MBA8888110.1"/>
    <property type="molecule type" value="Genomic_DNA"/>
</dbReference>
<dbReference type="GO" id="GO:0106073">
    <property type="term" value="F:dolichyl pyrophosphate Glc2Man9GlcNAc2 alpha-1,2-glucosyltransferase activity"/>
    <property type="evidence" value="ECO:0007669"/>
    <property type="project" value="UniProtKB-EC"/>
</dbReference>
<dbReference type="GO" id="GO:0006488">
    <property type="term" value="P:dolichol-linked oligosaccharide biosynthetic process"/>
    <property type="evidence" value="ECO:0007669"/>
    <property type="project" value="InterPro"/>
</dbReference>
<sequence length="429" mass="47479">MTPRQPSSEEPRPVRGFSFLERASSSGAQWAFGLLLGALYVAAIVAIRLSAPFTDEIDHFTQITQFLRGTDRILAELTTIPGYHALVAALMRACGAASLDAARLANAAFGLFAVAGFHALRRRAWPGTETLATAQLLVLPILVPLFFVVYTDVLALALLLWAAWASVARRHVLAALFATALVGVRQHEVVWTGLLVMLAIGDDSLERARREPVRVLAPLWPYVVPLAVFVAFWAWNGSISLSRTQAALHPDAKLHAGNPLFALLVAGLLLPLQVLQGLPAFLAALRRDRPGWLLAAVPVLVACGFWFGFHADNPYNTAYPWYYLHNHLPMLIEQRWYARALAALVAAGAACSLATFRLRPSSAYWLFPVALVFLAASWLVELRYVLVPLVLWLAFREHRSRPVEYATWALWLVLAVCMYVGTLTHWFFL</sequence>
<evidence type="ECO:0000256" key="4">
    <source>
        <dbReference type="ARBA" id="ARBA00022679"/>
    </source>
</evidence>
<dbReference type="Proteomes" id="UP000550401">
    <property type="component" value="Unassembled WGS sequence"/>
</dbReference>
<feature type="transmembrane region" description="Helical" evidence="9">
    <location>
        <begin position="141"/>
        <end position="164"/>
    </location>
</feature>
<keyword evidence="11" id="KW-1185">Reference proteome</keyword>
<feature type="transmembrane region" description="Helical" evidence="9">
    <location>
        <begin position="363"/>
        <end position="385"/>
    </location>
</feature>
<keyword evidence="6" id="KW-0256">Endoplasmic reticulum</keyword>
<feature type="transmembrane region" description="Helical" evidence="9">
    <location>
        <begin position="176"/>
        <end position="201"/>
    </location>
</feature>
<name>A0A839F4W6_9GAMM</name>
<keyword evidence="4 10" id="KW-0808">Transferase</keyword>
<evidence type="ECO:0000313" key="11">
    <source>
        <dbReference type="Proteomes" id="UP000550401"/>
    </source>
</evidence>
<evidence type="ECO:0000256" key="2">
    <source>
        <dbReference type="ARBA" id="ARBA00004922"/>
    </source>
</evidence>
<dbReference type="EC" id="2.4.1.256" evidence="10"/>
<evidence type="ECO:0000256" key="9">
    <source>
        <dbReference type="SAM" id="Phobius"/>
    </source>
</evidence>
<evidence type="ECO:0000256" key="6">
    <source>
        <dbReference type="ARBA" id="ARBA00022824"/>
    </source>
</evidence>
<feature type="transmembrane region" description="Helical" evidence="9">
    <location>
        <begin position="260"/>
        <end position="285"/>
    </location>
</feature>
<feature type="transmembrane region" description="Helical" evidence="9">
    <location>
        <begin position="213"/>
        <end position="235"/>
    </location>
</feature>
<keyword evidence="3 10" id="KW-0328">Glycosyltransferase</keyword>
<dbReference type="PANTHER" id="PTHR12989:SF10">
    <property type="entry name" value="DOL-P-GLC:GLC(2)MAN(9)GLCNAC(2)-PP-DOL ALPHA-1,2-GLUCOSYLTRANSFERASE-RELATED"/>
    <property type="match status" value="1"/>
</dbReference>
<protein>
    <submittedName>
        <fullName evidence="10">Alpha-1,2-glucosyltransferase</fullName>
        <ecNumber evidence="10">2.4.1.256</ecNumber>
    </submittedName>
</protein>
<comment type="caution">
    <text evidence="10">The sequence shown here is derived from an EMBL/GenBank/DDBJ whole genome shotgun (WGS) entry which is preliminary data.</text>
</comment>
<dbReference type="RefSeq" id="WP_182531178.1">
    <property type="nucleotide sequence ID" value="NZ_JACGXL010000003.1"/>
</dbReference>
<evidence type="ECO:0000256" key="3">
    <source>
        <dbReference type="ARBA" id="ARBA00022676"/>
    </source>
</evidence>
<organism evidence="10 11">
    <name type="scientific">Dokdonella fugitiva</name>
    <dbReference type="NCBI Taxonomy" id="328517"/>
    <lineage>
        <taxon>Bacteria</taxon>
        <taxon>Pseudomonadati</taxon>
        <taxon>Pseudomonadota</taxon>
        <taxon>Gammaproteobacteria</taxon>
        <taxon>Lysobacterales</taxon>
        <taxon>Rhodanobacteraceae</taxon>
        <taxon>Dokdonella</taxon>
    </lineage>
</organism>
<dbReference type="Pfam" id="PF04922">
    <property type="entry name" value="DIE2_ALG10"/>
    <property type="match status" value="2"/>
</dbReference>
<feature type="transmembrane region" description="Helical" evidence="9">
    <location>
        <begin position="101"/>
        <end position="120"/>
    </location>
</feature>
<accession>A0A839F4W6</accession>
<keyword evidence="7 9" id="KW-1133">Transmembrane helix</keyword>
<keyword evidence="8 9" id="KW-0472">Membrane</keyword>
<comment type="subcellular location">
    <subcellularLocation>
        <location evidence="1">Endoplasmic reticulum membrane</location>
        <topology evidence="1">Multi-pass membrane protein</topology>
    </subcellularLocation>
</comment>
<comment type="pathway">
    <text evidence="2">Protein modification; protein glycosylation.</text>
</comment>
<gene>
    <name evidence="10" type="ORF">FHW12_002334</name>
</gene>
<feature type="transmembrane region" description="Helical" evidence="9">
    <location>
        <begin position="336"/>
        <end position="356"/>
    </location>
</feature>